<dbReference type="PANTHER" id="PTHR43691">
    <property type="entry name" value="URIDINE PHOSPHORYLASE"/>
    <property type="match status" value="1"/>
</dbReference>
<evidence type="ECO:0000313" key="3">
    <source>
        <dbReference type="EMBL" id="ETO06844.1"/>
    </source>
</evidence>
<comment type="caution">
    <text evidence="3">The sequence shown here is derived from an EMBL/GenBank/DDBJ whole genome shotgun (WGS) entry which is preliminary data.</text>
</comment>
<dbReference type="InterPro" id="IPR035994">
    <property type="entry name" value="Nucleoside_phosphorylase_sf"/>
</dbReference>
<organism evidence="3 4">
    <name type="scientific">Reticulomyxa filosa</name>
    <dbReference type="NCBI Taxonomy" id="46433"/>
    <lineage>
        <taxon>Eukaryota</taxon>
        <taxon>Sar</taxon>
        <taxon>Rhizaria</taxon>
        <taxon>Retaria</taxon>
        <taxon>Foraminifera</taxon>
        <taxon>Monothalamids</taxon>
        <taxon>Reticulomyxidae</taxon>
        <taxon>Reticulomyxa</taxon>
    </lineage>
</organism>
<evidence type="ECO:0000256" key="1">
    <source>
        <dbReference type="SAM" id="Coils"/>
    </source>
</evidence>
<dbReference type="Pfam" id="PF01048">
    <property type="entry name" value="PNP_UDP_1"/>
    <property type="match status" value="1"/>
</dbReference>
<dbReference type="InterPro" id="IPR000845">
    <property type="entry name" value="Nucleoside_phosphorylase_d"/>
</dbReference>
<keyword evidence="1" id="KW-0175">Coiled coil</keyword>
<proteinExistence type="predicted"/>
<dbReference type="GO" id="GO:0004850">
    <property type="term" value="F:uridine phosphorylase activity"/>
    <property type="evidence" value="ECO:0007669"/>
    <property type="project" value="TreeGrafter"/>
</dbReference>
<dbReference type="AlphaFoldDB" id="X6LYZ8"/>
<sequence>MKFFHSVFDYFQILGQNRQKRNKFIKLMSRLAENKSGGNTYQDETTQQLQQLAQNMEKITQMNELKQQQAHEAKRLTFENIGLENISVSQLKEMFGKTRLVILCGPQTRAHEIGCELQKIMRLKDFCEIGKSGRNVTLENSAKKFLEISVSTFDGCKQIFIQYIKSDLMILRISEAIKQVQMIRIGSAGGIGVEAGSIVVTSHIVNPITLKSEWTYYSCGNCITQPCTFDGNISEQLYFIAKNKQIPVFLGKTMTTETYYEGQARLDGALCTYTQEAKLEWLTKLYKQGVRNFEMEGDVLSGMCTYNEIPCAMLCVAYLDRLEMDTTPSKYTKQELDSWMQRCVDVVVTYTKKHLSSKKKKSKPQTS</sequence>
<feature type="domain" description="Nucleoside phosphorylase" evidence="2">
    <location>
        <begin position="181"/>
        <end position="345"/>
    </location>
</feature>
<dbReference type="GO" id="GO:0006218">
    <property type="term" value="P:uridine catabolic process"/>
    <property type="evidence" value="ECO:0007669"/>
    <property type="project" value="TreeGrafter"/>
</dbReference>
<dbReference type="Proteomes" id="UP000023152">
    <property type="component" value="Unassembled WGS sequence"/>
</dbReference>
<dbReference type="EMBL" id="ASPP01026734">
    <property type="protein sequence ID" value="ETO06844.1"/>
    <property type="molecule type" value="Genomic_DNA"/>
</dbReference>
<dbReference type="SUPFAM" id="SSF53167">
    <property type="entry name" value="Purine and uridine phosphorylases"/>
    <property type="match status" value="1"/>
</dbReference>
<dbReference type="OrthoDB" id="204058at2759"/>
<dbReference type="GO" id="GO:0005829">
    <property type="term" value="C:cytosol"/>
    <property type="evidence" value="ECO:0007669"/>
    <property type="project" value="TreeGrafter"/>
</dbReference>
<dbReference type="PANTHER" id="PTHR43691:SF11">
    <property type="entry name" value="FI09636P-RELATED"/>
    <property type="match status" value="1"/>
</dbReference>
<evidence type="ECO:0000313" key="4">
    <source>
        <dbReference type="Proteomes" id="UP000023152"/>
    </source>
</evidence>
<evidence type="ECO:0000259" key="2">
    <source>
        <dbReference type="Pfam" id="PF01048"/>
    </source>
</evidence>
<name>X6LYZ8_RETFI</name>
<protein>
    <recommendedName>
        <fullName evidence="2">Nucleoside phosphorylase domain-containing protein</fullName>
    </recommendedName>
</protein>
<reference evidence="3 4" key="1">
    <citation type="journal article" date="2013" name="Curr. Biol.">
        <title>The Genome of the Foraminiferan Reticulomyxa filosa.</title>
        <authorList>
            <person name="Glockner G."/>
            <person name="Hulsmann N."/>
            <person name="Schleicher M."/>
            <person name="Noegel A.A."/>
            <person name="Eichinger L."/>
            <person name="Gallinger C."/>
            <person name="Pawlowski J."/>
            <person name="Sierra R."/>
            <person name="Euteneuer U."/>
            <person name="Pillet L."/>
            <person name="Moustafa A."/>
            <person name="Platzer M."/>
            <person name="Groth M."/>
            <person name="Szafranski K."/>
            <person name="Schliwa M."/>
        </authorList>
    </citation>
    <scope>NUCLEOTIDE SEQUENCE [LARGE SCALE GENOMIC DNA]</scope>
</reference>
<accession>X6LYZ8</accession>
<keyword evidence="4" id="KW-1185">Reference proteome</keyword>
<dbReference type="Gene3D" id="3.40.50.1580">
    <property type="entry name" value="Nucleoside phosphorylase domain"/>
    <property type="match status" value="1"/>
</dbReference>
<feature type="coiled-coil region" evidence="1">
    <location>
        <begin position="42"/>
        <end position="69"/>
    </location>
</feature>
<gene>
    <name evidence="3" type="ORF">RFI_30549</name>
</gene>